<feature type="binding site" evidence="20">
    <location>
        <position position="711"/>
    </location>
    <ligand>
        <name>[4Fe-4S] cluster</name>
        <dbReference type="ChEBI" id="CHEBI:49883"/>
    </ligand>
</feature>
<keyword evidence="6 20" id="KW-0004">4Fe-4S</keyword>
<evidence type="ECO:0000256" key="15">
    <source>
        <dbReference type="ARBA" id="ARBA00023014"/>
    </source>
</evidence>
<evidence type="ECO:0000256" key="1">
    <source>
        <dbReference type="ARBA" id="ARBA00001974"/>
    </source>
</evidence>
<evidence type="ECO:0000256" key="11">
    <source>
        <dbReference type="ARBA" id="ARBA00022784"/>
    </source>
</evidence>
<comment type="caution">
    <text evidence="26">The sequence shown here is derived from an EMBL/GenBank/DDBJ whole genome shotgun (WGS) entry which is preliminary data.</text>
</comment>
<evidence type="ECO:0000256" key="20">
    <source>
        <dbReference type="PIRSR" id="PIRSR037149-1"/>
    </source>
</evidence>
<dbReference type="SUPFAM" id="SSF56014">
    <property type="entry name" value="Nitrite and sulphite reductase 4Fe-4S domain-like"/>
    <property type="match status" value="1"/>
</dbReference>
<dbReference type="GO" id="GO:0051537">
    <property type="term" value="F:2 iron, 2 sulfur cluster binding"/>
    <property type="evidence" value="ECO:0007669"/>
    <property type="project" value="UniProtKB-KW"/>
</dbReference>
<dbReference type="GO" id="GO:0050311">
    <property type="term" value="F:sulfite reductase (ferredoxin) activity"/>
    <property type="evidence" value="ECO:0007669"/>
    <property type="project" value="UniProtKB-EC"/>
</dbReference>
<evidence type="ECO:0000256" key="2">
    <source>
        <dbReference type="ARBA" id="ARBA00003247"/>
    </source>
</evidence>
<evidence type="ECO:0000256" key="14">
    <source>
        <dbReference type="ARBA" id="ARBA00023004"/>
    </source>
</evidence>
<keyword evidence="15 20" id="KW-0411">Iron-sulfur</keyword>
<feature type="domain" description="Nitrite/sulphite reductase 4Fe-4S" evidence="21">
    <location>
        <begin position="662"/>
        <end position="798"/>
    </location>
</feature>
<comment type="catalytic activity">
    <reaction evidence="18">
        <text>hydrogen sulfide + 6 oxidized [2Fe-2S]-[ferredoxin] + 3 H2O = sulfite + 6 reduced [2Fe-2S]-[ferredoxin] + 7 H(+)</text>
        <dbReference type="Rhea" id="RHEA:23132"/>
        <dbReference type="Rhea" id="RHEA-COMP:10000"/>
        <dbReference type="Rhea" id="RHEA-COMP:10001"/>
        <dbReference type="ChEBI" id="CHEBI:15377"/>
        <dbReference type="ChEBI" id="CHEBI:15378"/>
        <dbReference type="ChEBI" id="CHEBI:17359"/>
        <dbReference type="ChEBI" id="CHEBI:29919"/>
        <dbReference type="ChEBI" id="CHEBI:33737"/>
        <dbReference type="ChEBI" id="CHEBI:33738"/>
        <dbReference type="EC" id="1.8.7.1"/>
    </reaction>
</comment>
<evidence type="ECO:0000256" key="4">
    <source>
        <dbReference type="ARBA" id="ARBA00010429"/>
    </source>
</evidence>
<dbReference type="NCBIfam" id="TIGR02374">
    <property type="entry name" value="nitri_red_nirB"/>
    <property type="match status" value="1"/>
</dbReference>
<dbReference type="Pfam" id="PF04324">
    <property type="entry name" value="Fer2_BFD"/>
    <property type="match status" value="1"/>
</dbReference>
<evidence type="ECO:0000256" key="9">
    <source>
        <dbReference type="ARBA" id="ARBA00022714"/>
    </source>
</evidence>
<keyword evidence="7 20" id="KW-0349">Heme</keyword>
<dbReference type="GO" id="GO:0098809">
    <property type="term" value="F:nitrite reductase activity"/>
    <property type="evidence" value="ECO:0007669"/>
    <property type="project" value="InterPro"/>
</dbReference>
<evidence type="ECO:0000256" key="12">
    <source>
        <dbReference type="ARBA" id="ARBA00022827"/>
    </source>
</evidence>
<sequence>MPPHPEATPAAAPGTTPTLVLIGHGMVGQRFLEELADRGVTERTRVVVLCEEPRPAYDRVQLTSYFAGRSPDDLSLVDPDFMARHGIELHLGDPATAVDRTTRTVTARSGLTVRYDALVLATGSYPFVPPVPGKDSAGCFVYRTIEDLLAIEEYAKNARTGVVVGGGLLGLEAAGALKGLGLRTHIVEFAPRLMALQVDEGGGRALRRTVEEMGLEVHTGVGGKEIVADGAGAVTAMGLSDDSRIETDLVVFSAGVRPRDQLARDCGLPVGDRGGIVVDERCRTADPAVYAIGECALAADGRVYGLVAPGYDMARTAAGTLADALGAGNGAADGFTGADLSTKLKLLGVDVASFGDAHGATDGCLDVVYSDARSGVYKKLVIGAEGELLGGVLVGDAEAYGMLRPLTGSVPPVSPEQLVLPAGAAGGGAAALGPSALPDSAVLCNCHNVTKGTVRAAVTEHSCGTLPEVKKCTKAGTGCGSCVKSLTAVMNDELAANGATIDTGLCGCFPHTRAELYEIVRTLRLTTFAELLDSHGRPEARNGDGCEICKPTVGSIIASLAPSVGADGYVLDGEQAALQDTNDHFLANLQRNGSYSIVPRIPGGEITPDKLIVIGEVARDFGLYTKITGGQRIDLFGARVDQLPQVWARLVDAGFESGHAYGKALRTVKSCVGQTWCRYGVQDSVRMAIELELRYRGLRSPHKLKSAVSGCARECAEARGKDFGVIATSNGWNLYVGGNGGADPRHADLLAQDLSDAELIRLIDRFLMFYIRTADRLERTSAWLERIEGGLDHVRDVVVHDSLGLCDELEALMAAHVTHYRDEWAETLADPERLARFVSFVNAPDAPDPSVRFVPERDQVKPDLTLLAGPTLPIRTLEGTSV</sequence>
<keyword evidence="16 19" id="KW-0534">Nitrate assimilation</keyword>
<dbReference type="PRINTS" id="PR00411">
    <property type="entry name" value="PNDRDTASEI"/>
</dbReference>
<evidence type="ECO:0000256" key="18">
    <source>
        <dbReference type="ARBA" id="ARBA00049518"/>
    </source>
</evidence>
<dbReference type="InterPro" id="IPR005117">
    <property type="entry name" value="NiRdtase/SiRdtase_haem-b_fer"/>
</dbReference>
<reference evidence="26 27" key="2">
    <citation type="journal article" date="2015" name="Stand. Genomic Sci.">
        <title>Draft genome sequence of marine-derived Streptomyces sp. TP-A0598, a producer of anti-MRSA antibiotic lydicamycins.</title>
        <authorList>
            <person name="Komaki H."/>
            <person name="Ichikawa N."/>
            <person name="Hosoyama A."/>
            <person name="Fujita N."/>
            <person name="Igarashi Y."/>
        </authorList>
    </citation>
    <scope>NUCLEOTIDE SEQUENCE [LARGE SCALE GENOMIC DNA]</scope>
    <source>
        <strain evidence="26 27">NBRC 110027</strain>
    </source>
</reference>
<dbReference type="InterPro" id="IPR052034">
    <property type="entry name" value="NasD-like"/>
</dbReference>
<dbReference type="PANTHER" id="PTHR43809">
    <property type="entry name" value="NITRITE REDUCTASE (NADH) LARGE SUBUNIT"/>
    <property type="match status" value="1"/>
</dbReference>
<comment type="cofactor">
    <cofactor evidence="17">
        <name>[2Fe-2S] cluster</name>
        <dbReference type="ChEBI" id="CHEBI:190135"/>
    </cofactor>
</comment>
<dbReference type="InterPro" id="IPR006067">
    <property type="entry name" value="NO2/SO3_Rdtase_4Fe4S_dom"/>
</dbReference>
<evidence type="ECO:0000259" key="25">
    <source>
        <dbReference type="Pfam" id="PF18267"/>
    </source>
</evidence>
<dbReference type="EMBL" id="BBNO01000004">
    <property type="protein sequence ID" value="GAO08764.1"/>
    <property type="molecule type" value="Genomic_DNA"/>
</dbReference>
<evidence type="ECO:0000259" key="23">
    <source>
        <dbReference type="Pfam" id="PF04324"/>
    </source>
</evidence>
<keyword evidence="27" id="KW-1185">Reference proteome</keyword>
<dbReference type="InterPro" id="IPR041854">
    <property type="entry name" value="BFD-like_2Fe2S-bd_dom_sf"/>
</dbReference>
<comment type="similarity">
    <text evidence="4">Belongs to the nitrite and sulfite reductase 4Fe-4S domain family.</text>
</comment>
<evidence type="ECO:0000256" key="3">
    <source>
        <dbReference type="ARBA" id="ARBA00005096"/>
    </source>
</evidence>
<dbReference type="GO" id="GO:0046872">
    <property type="term" value="F:metal ion binding"/>
    <property type="evidence" value="ECO:0007669"/>
    <property type="project" value="UniProtKB-KW"/>
</dbReference>
<dbReference type="NCBIfam" id="NF011565">
    <property type="entry name" value="PRK14989.1"/>
    <property type="match status" value="1"/>
</dbReference>
<feature type="domain" description="BFD-like [2Fe-2S]-binding" evidence="23">
    <location>
        <begin position="443"/>
        <end position="490"/>
    </location>
</feature>
<comment type="cofactor">
    <cofactor evidence="20">
        <name>siroheme</name>
        <dbReference type="ChEBI" id="CHEBI:60052"/>
    </cofactor>
    <text evidence="20">Binds 1 siroheme per subunit.</text>
</comment>
<evidence type="ECO:0000259" key="22">
    <source>
        <dbReference type="Pfam" id="PF03460"/>
    </source>
</evidence>
<dbReference type="PROSITE" id="PS00365">
    <property type="entry name" value="NIR_SIR"/>
    <property type="match status" value="1"/>
</dbReference>
<evidence type="ECO:0000256" key="17">
    <source>
        <dbReference type="ARBA" id="ARBA00034078"/>
    </source>
</evidence>
<evidence type="ECO:0000256" key="7">
    <source>
        <dbReference type="ARBA" id="ARBA00022617"/>
    </source>
</evidence>
<dbReference type="PANTHER" id="PTHR43809:SF1">
    <property type="entry name" value="NITRITE REDUCTASE (NADH) LARGE SUBUNIT"/>
    <property type="match status" value="1"/>
</dbReference>
<dbReference type="InterPro" id="IPR016156">
    <property type="entry name" value="FAD/NAD-linked_Rdtase_dimer_sf"/>
</dbReference>
<dbReference type="Gene3D" id="3.30.413.10">
    <property type="entry name" value="Sulfite Reductase Hemoprotein, domain 1"/>
    <property type="match status" value="1"/>
</dbReference>
<feature type="domain" description="Nitrite/Sulfite reductase ferredoxin-like" evidence="22">
    <location>
        <begin position="590"/>
        <end position="651"/>
    </location>
</feature>
<dbReference type="PRINTS" id="PR00368">
    <property type="entry name" value="FADPNR"/>
</dbReference>
<dbReference type="FunFam" id="3.50.50.60:FF:000033">
    <property type="entry name" value="Nitrite reductase [NAD(P)H], large subunit"/>
    <property type="match status" value="1"/>
</dbReference>
<keyword evidence="13" id="KW-0560">Oxidoreductase</keyword>
<dbReference type="Pfam" id="PF18267">
    <property type="entry name" value="Rubredoxin_C"/>
    <property type="match status" value="1"/>
</dbReference>
<dbReference type="SUPFAM" id="SSF51905">
    <property type="entry name" value="FAD/NAD(P)-binding domain"/>
    <property type="match status" value="2"/>
</dbReference>
<feature type="binding site" evidence="20">
    <location>
        <position position="677"/>
    </location>
    <ligand>
        <name>[4Fe-4S] cluster</name>
        <dbReference type="ChEBI" id="CHEBI:49883"/>
    </ligand>
</feature>
<keyword evidence="8 19" id="KW-0285">Flavoprotein</keyword>
<gene>
    <name evidence="26" type="ORF">TPA0598_04_04000</name>
</gene>
<dbReference type="Proteomes" id="UP000048965">
    <property type="component" value="Unassembled WGS sequence"/>
</dbReference>
<dbReference type="InterPro" id="IPR007419">
    <property type="entry name" value="BFD-like_2Fe2S-bd_dom"/>
</dbReference>
<evidence type="ECO:0000313" key="27">
    <source>
        <dbReference type="Proteomes" id="UP000048965"/>
    </source>
</evidence>
<comment type="cofactor">
    <cofactor evidence="20">
        <name>[4Fe-4S] cluster</name>
        <dbReference type="ChEBI" id="CHEBI:49883"/>
    </cofactor>
    <text evidence="20">Binds 1 [4Fe-4S] cluster per subunit.</text>
</comment>
<dbReference type="Pfam" id="PF07992">
    <property type="entry name" value="Pyr_redox_2"/>
    <property type="match status" value="1"/>
</dbReference>
<dbReference type="GO" id="GO:0050660">
    <property type="term" value="F:flavin adenine dinucleotide binding"/>
    <property type="evidence" value="ECO:0007669"/>
    <property type="project" value="UniProtKB-UniRule"/>
</dbReference>
<comment type="pathway">
    <text evidence="3">Nitrogen metabolism; nitrate reduction (assimilation).</text>
</comment>
<dbReference type="GO" id="GO:0051539">
    <property type="term" value="F:4 iron, 4 sulfur cluster binding"/>
    <property type="evidence" value="ECO:0007669"/>
    <property type="project" value="UniProtKB-KW"/>
</dbReference>
<dbReference type="SUPFAM" id="SSF55124">
    <property type="entry name" value="Nitrite/Sulfite reductase N-terminal domain-like"/>
    <property type="match status" value="1"/>
</dbReference>
<dbReference type="Gene3D" id="3.50.50.60">
    <property type="entry name" value="FAD/NAD(P)-binding domain"/>
    <property type="match status" value="2"/>
</dbReference>
<keyword evidence="14 20" id="KW-0408">Iron</keyword>
<evidence type="ECO:0000259" key="21">
    <source>
        <dbReference type="Pfam" id="PF01077"/>
    </source>
</evidence>
<evidence type="ECO:0000256" key="5">
    <source>
        <dbReference type="ARBA" id="ARBA00012353"/>
    </source>
</evidence>
<protein>
    <recommendedName>
        <fullName evidence="5">assimilatory sulfite reductase (ferredoxin)</fullName>
        <ecNumber evidence="5">1.8.7.1</ecNumber>
    </recommendedName>
</protein>
<dbReference type="InterPro" id="IPR036188">
    <property type="entry name" value="FAD/NAD-bd_sf"/>
</dbReference>
<accession>A0A0P4R758</accession>
<evidence type="ECO:0000259" key="24">
    <source>
        <dbReference type="Pfam" id="PF07992"/>
    </source>
</evidence>
<feature type="binding site" evidence="20">
    <location>
        <position position="715"/>
    </location>
    <ligand>
        <name>[4Fe-4S] cluster</name>
        <dbReference type="ChEBI" id="CHEBI:49883"/>
    </ligand>
</feature>
<dbReference type="AlphaFoldDB" id="A0A0P4R758"/>
<dbReference type="CDD" id="cd19944">
    <property type="entry name" value="NirB_Fer2_BFD-like_2"/>
    <property type="match status" value="1"/>
</dbReference>
<dbReference type="GO" id="GO:0020037">
    <property type="term" value="F:heme binding"/>
    <property type="evidence" value="ECO:0007669"/>
    <property type="project" value="InterPro"/>
</dbReference>
<evidence type="ECO:0000256" key="13">
    <source>
        <dbReference type="ARBA" id="ARBA00023002"/>
    </source>
</evidence>
<feature type="domain" description="NADH-rubredoxin oxidoreductase C-terminal" evidence="25">
    <location>
        <begin position="341"/>
        <end position="399"/>
    </location>
</feature>
<proteinExistence type="inferred from homology"/>
<keyword evidence="11" id="KW-0883">Thioether bond</keyword>
<keyword evidence="12 19" id="KW-0274">FAD</keyword>
<dbReference type="Gene3D" id="3.30.390.30">
    <property type="match status" value="1"/>
</dbReference>
<dbReference type="CDD" id="cd19943">
    <property type="entry name" value="NirB_Fer2_BFD-like_1"/>
    <property type="match status" value="1"/>
</dbReference>
<dbReference type="FunFam" id="3.30.413.10:FF:000007">
    <property type="entry name" value="Nitrite reductase [NAD(P)H] large subunit"/>
    <property type="match status" value="1"/>
</dbReference>
<name>A0A0P4R758_9ACTN</name>
<dbReference type="InterPro" id="IPR036136">
    <property type="entry name" value="Nit/Sulf_reduc_fer-like_dom_sf"/>
</dbReference>
<keyword evidence="10 20" id="KW-0479">Metal-binding</keyword>
<dbReference type="GO" id="GO:0050661">
    <property type="term" value="F:NADP binding"/>
    <property type="evidence" value="ECO:0007669"/>
    <property type="project" value="UniProtKB-UniRule"/>
</dbReference>
<dbReference type="Pfam" id="PF01077">
    <property type="entry name" value="NIR_SIR"/>
    <property type="match status" value="1"/>
</dbReference>
<dbReference type="InterPro" id="IPR023753">
    <property type="entry name" value="FAD/NAD-binding_dom"/>
</dbReference>
<feature type="domain" description="FAD/NAD(P)-binding" evidence="24">
    <location>
        <begin position="19"/>
        <end position="301"/>
    </location>
</feature>
<dbReference type="InterPro" id="IPR012744">
    <property type="entry name" value="Nitri_red_NirB"/>
</dbReference>
<dbReference type="Gene3D" id="1.10.10.1100">
    <property type="entry name" value="BFD-like [2Fe-2S]-binding domain"/>
    <property type="match status" value="1"/>
</dbReference>
<comment type="function">
    <text evidence="2">Catalyzes the reduction of sulfite to sulfide, a step in the biosynthesis of sulfur-containing amino acids and cofactors.</text>
</comment>
<dbReference type="InterPro" id="IPR017121">
    <property type="entry name" value="Nitrite_Rdtase_lsu"/>
</dbReference>
<evidence type="ECO:0000256" key="8">
    <source>
        <dbReference type="ARBA" id="ARBA00022630"/>
    </source>
</evidence>
<evidence type="ECO:0000256" key="6">
    <source>
        <dbReference type="ARBA" id="ARBA00022485"/>
    </source>
</evidence>
<feature type="binding site" evidence="20">
    <location>
        <position position="671"/>
    </location>
    <ligand>
        <name>[4Fe-4S] cluster</name>
        <dbReference type="ChEBI" id="CHEBI:49883"/>
    </ligand>
</feature>
<evidence type="ECO:0000256" key="10">
    <source>
        <dbReference type="ARBA" id="ARBA00022723"/>
    </source>
</evidence>
<evidence type="ECO:0000256" key="19">
    <source>
        <dbReference type="PIRNR" id="PIRNR037149"/>
    </source>
</evidence>
<organism evidence="26 27">
    <name type="scientific">Streptomyces lydicamycinicus</name>
    <dbReference type="NCBI Taxonomy" id="1546107"/>
    <lineage>
        <taxon>Bacteria</taxon>
        <taxon>Bacillati</taxon>
        <taxon>Actinomycetota</taxon>
        <taxon>Actinomycetes</taxon>
        <taxon>Kitasatosporales</taxon>
        <taxon>Streptomycetaceae</taxon>
        <taxon>Streptomyces</taxon>
    </lineage>
</organism>
<dbReference type="EC" id="1.8.7.1" evidence="5"/>
<dbReference type="InterPro" id="IPR041575">
    <property type="entry name" value="Rubredoxin_C"/>
</dbReference>
<keyword evidence="9" id="KW-0001">2Fe-2S</keyword>
<dbReference type="Pfam" id="PF03460">
    <property type="entry name" value="NIR_SIR_ferr"/>
    <property type="match status" value="1"/>
</dbReference>
<evidence type="ECO:0000313" key="26">
    <source>
        <dbReference type="EMBL" id="GAO08764.1"/>
    </source>
</evidence>
<dbReference type="GO" id="GO:0042128">
    <property type="term" value="P:nitrate assimilation"/>
    <property type="evidence" value="ECO:0007669"/>
    <property type="project" value="UniProtKB-UniRule"/>
</dbReference>
<feature type="binding site" description="axial binding residue" evidence="20">
    <location>
        <position position="715"/>
    </location>
    <ligand>
        <name>siroheme</name>
        <dbReference type="ChEBI" id="CHEBI:60052"/>
    </ligand>
    <ligandPart>
        <name>Fe</name>
        <dbReference type="ChEBI" id="CHEBI:18248"/>
    </ligandPart>
</feature>
<comment type="cofactor">
    <cofactor evidence="1 19">
        <name>FAD</name>
        <dbReference type="ChEBI" id="CHEBI:57692"/>
    </cofactor>
</comment>
<evidence type="ECO:0000256" key="16">
    <source>
        <dbReference type="ARBA" id="ARBA00023063"/>
    </source>
</evidence>
<dbReference type="PRINTS" id="PR00397">
    <property type="entry name" value="SIROHAEM"/>
</dbReference>
<reference evidence="27" key="1">
    <citation type="submission" date="2014-09" db="EMBL/GenBank/DDBJ databases">
        <title>Whole genome shotgun sequence of Streptomyces sp. NBRC 110027.</title>
        <authorList>
            <person name="Komaki H."/>
            <person name="Ichikawa N."/>
            <person name="Katano-Makiyama Y."/>
            <person name="Hosoyama A."/>
            <person name="Hashimoto M."/>
            <person name="Uohara A."/>
            <person name="Kitahashi Y."/>
            <person name="Ohji S."/>
            <person name="Kimura A."/>
            <person name="Yamazoe A."/>
            <person name="Igarashi Y."/>
            <person name="Fujita N."/>
        </authorList>
    </citation>
    <scope>NUCLEOTIDE SEQUENCE [LARGE SCALE GENOMIC DNA]</scope>
    <source>
        <strain evidence="27">NBRC 110027</strain>
    </source>
</reference>
<dbReference type="PIRSF" id="PIRSF037149">
    <property type="entry name" value="NirB"/>
    <property type="match status" value="1"/>
</dbReference>
<dbReference type="InterPro" id="IPR006066">
    <property type="entry name" value="NO2/SO3_Rdtase_FeS/sirohaem_BS"/>
</dbReference>
<dbReference type="InterPro" id="IPR045854">
    <property type="entry name" value="NO2/SO3_Rdtase_4Fe4S_sf"/>
</dbReference>
<dbReference type="UniPathway" id="UPA00653"/>